<dbReference type="PANTHER" id="PTHR46093:SF18">
    <property type="entry name" value="FIBRONECTIN TYPE-III DOMAIN-CONTAINING PROTEIN"/>
    <property type="match status" value="1"/>
</dbReference>
<dbReference type="SUPFAM" id="SSF117281">
    <property type="entry name" value="Kelch motif"/>
    <property type="match status" value="2"/>
</dbReference>
<dbReference type="InterPro" id="IPR015915">
    <property type="entry name" value="Kelch-typ_b-propeller"/>
</dbReference>
<keyword evidence="4" id="KW-0677">Repeat</keyword>
<protein>
    <submittedName>
        <fullName evidence="7">Galactose oxidase</fullName>
    </submittedName>
</protein>
<dbReference type="PANTHER" id="PTHR46093">
    <property type="entry name" value="ACYL-COA-BINDING DOMAIN-CONTAINING PROTEIN 5"/>
    <property type="match status" value="1"/>
</dbReference>
<evidence type="ECO:0000313" key="7">
    <source>
        <dbReference type="EMBL" id="KAE9404375.1"/>
    </source>
</evidence>
<keyword evidence="2" id="KW-0880">Kelch repeat</keyword>
<evidence type="ECO:0000256" key="2">
    <source>
        <dbReference type="ARBA" id="ARBA00022441"/>
    </source>
</evidence>
<feature type="compositionally biased region" description="Polar residues" evidence="6">
    <location>
        <begin position="161"/>
        <end position="170"/>
    </location>
</feature>
<evidence type="ECO:0000313" key="8">
    <source>
        <dbReference type="Proteomes" id="UP000799118"/>
    </source>
</evidence>
<dbReference type="Pfam" id="PF24681">
    <property type="entry name" value="Kelch_KLHDC2_KLHL20_DRC7"/>
    <property type="match status" value="2"/>
</dbReference>
<evidence type="ECO:0000256" key="3">
    <source>
        <dbReference type="ARBA" id="ARBA00022490"/>
    </source>
</evidence>
<accession>A0A6A4I6I3</accession>
<organism evidence="7 8">
    <name type="scientific">Gymnopus androsaceus JB14</name>
    <dbReference type="NCBI Taxonomy" id="1447944"/>
    <lineage>
        <taxon>Eukaryota</taxon>
        <taxon>Fungi</taxon>
        <taxon>Dikarya</taxon>
        <taxon>Basidiomycota</taxon>
        <taxon>Agaricomycotina</taxon>
        <taxon>Agaricomycetes</taxon>
        <taxon>Agaricomycetidae</taxon>
        <taxon>Agaricales</taxon>
        <taxon>Marasmiineae</taxon>
        <taxon>Omphalotaceae</taxon>
        <taxon>Gymnopus</taxon>
    </lineage>
</organism>
<sequence>MGDRIIIFGGTDGQHHYNDTWSFDLTTKKWSELSCIGFIPAPREYHAAALVDDIMYVFGGRGVDGKDLNDLAAFKLSNQRWYKFPYMGPAPSVRSGHAMASFGARVFVLGGESLTPTKPEEANYVHVLDTKHIKCPDAKSRTPGADTAIQNVQLSVTATVGSNGRQRAQNSSSSIQSLKSSRPSSFPWSVHQLVLLPPFLDSYKQEALNSPSDPSPPPFPRYRHALPVTASKEGELFLFGGLVGENFRNDLYVVYTRTMTAMLLRTAADVPSPRGGHASVIISKHLIIWGGVTMKLRKGDILDVSLYLLDLQTKNWTRAAVSGPVGRYGHTMTMVHKSKFVIFGGQTDEEFFNDVWSFDLLRRQWELIEPMSTERPAQRAGHVCINHQNRIVIFGGTDGQYHYSDTWSFDLITRKWSELICAGRIPAPREGHAAALVDNVMYIFGGGGVDGKDLNDLAAFRLSNQRWYKFPYVGPAPGVRSGHAMASFGARVFVLGGESVTRTEPEETNCVHVFDTSVYL</sequence>
<dbReference type="AlphaFoldDB" id="A0A6A4I6I3"/>
<evidence type="ECO:0000256" key="6">
    <source>
        <dbReference type="SAM" id="MobiDB-lite"/>
    </source>
</evidence>
<dbReference type="EMBL" id="ML769417">
    <property type="protein sequence ID" value="KAE9404375.1"/>
    <property type="molecule type" value="Genomic_DNA"/>
</dbReference>
<keyword evidence="3" id="KW-0963">Cytoplasm</keyword>
<dbReference type="OrthoDB" id="45365at2759"/>
<proteinExistence type="predicted"/>
<feature type="region of interest" description="Disordered" evidence="6">
    <location>
        <begin position="161"/>
        <end position="185"/>
    </location>
</feature>
<dbReference type="InterPro" id="IPR006652">
    <property type="entry name" value="Kelch_1"/>
</dbReference>
<keyword evidence="8" id="KW-1185">Reference proteome</keyword>
<reference evidence="7" key="1">
    <citation type="journal article" date="2019" name="Environ. Microbiol.">
        <title>Fungal ecological strategies reflected in gene transcription - a case study of two litter decomposers.</title>
        <authorList>
            <person name="Barbi F."/>
            <person name="Kohler A."/>
            <person name="Barry K."/>
            <person name="Baskaran P."/>
            <person name="Daum C."/>
            <person name="Fauchery L."/>
            <person name="Ihrmark K."/>
            <person name="Kuo A."/>
            <person name="LaButti K."/>
            <person name="Lipzen A."/>
            <person name="Morin E."/>
            <person name="Grigoriev I.V."/>
            <person name="Henrissat B."/>
            <person name="Lindahl B."/>
            <person name="Martin F."/>
        </authorList>
    </citation>
    <scope>NUCLEOTIDE SEQUENCE</scope>
    <source>
        <strain evidence="7">JB14</strain>
    </source>
</reference>
<evidence type="ECO:0000256" key="5">
    <source>
        <dbReference type="ARBA" id="ARBA00023054"/>
    </source>
</evidence>
<gene>
    <name evidence="7" type="ORF">BT96DRAFT_426912</name>
</gene>
<feature type="compositionally biased region" description="Low complexity" evidence="6">
    <location>
        <begin position="171"/>
        <end position="185"/>
    </location>
</feature>
<dbReference type="Proteomes" id="UP000799118">
    <property type="component" value="Unassembled WGS sequence"/>
</dbReference>
<dbReference type="Gene3D" id="2.120.10.80">
    <property type="entry name" value="Kelch-type beta propeller"/>
    <property type="match status" value="3"/>
</dbReference>
<dbReference type="SMART" id="SM00612">
    <property type="entry name" value="Kelch"/>
    <property type="match status" value="6"/>
</dbReference>
<evidence type="ECO:0000256" key="1">
    <source>
        <dbReference type="ARBA" id="ARBA00004496"/>
    </source>
</evidence>
<evidence type="ECO:0000256" key="4">
    <source>
        <dbReference type="ARBA" id="ARBA00022737"/>
    </source>
</evidence>
<dbReference type="GO" id="GO:0005737">
    <property type="term" value="C:cytoplasm"/>
    <property type="evidence" value="ECO:0007669"/>
    <property type="project" value="UniProtKB-SubCell"/>
</dbReference>
<dbReference type="FunFam" id="2.120.10.80:FF:000049">
    <property type="entry name" value="Cell polarity protein (Tea1)"/>
    <property type="match status" value="1"/>
</dbReference>
<keyword evidence="5" id="KW-0175">Coiled coil</keyword>
<comment type="subcellular location">
    <subcellularLocation>
        <location evidence="1">Cytoplasm</location>
    </subcellularLocation>
</comment>
<name>A0A6A4I6I3_9AGAR</name>